<reference evidence="1" key="2">
    <citation type="submission" date="2020-02" db="EMBL/GenBank/DDBJ databases">
        <authorList>
            <consortium name="NCBI Pathogen Detection Project"/>
        </authorList>
    </citation>
    <scope>NUCLEOTIDE SEQUENCE</scope>
    <source>
        <strain evidence="1">MA.CK_00/00001968</strain>
    </source>
</reference>
<organism evidence="1">
    <name type="scientific">Salmonella enterica</name>
    <name type="common">Salmonella choleraesuis</name>
    <dbReference type="NCBI Taxonomy" id="28901"/>
    <lineage>
        <taxon>Bacteria</taxon>
        <taxon>Pseudomonadati</taxon>
        <taxon>Pseudomonadota</taxon>
        <taxon>Gammaproteobacteria</taxon>
        <taxon>Enterobacterales</taxon>
        <taxon>Enterobacteriaceae</taxon>
        <taxon>Salmonella</taxon>
    </lineage>
</organism>
<dbReference type="AlphaFoldDB" id="A0A743SQB7"/>
<comment type="caution">
    <text evidence="1">The sequence shown here is derived from an EMBL/GenBank/DDBJ whole genome shotgun (WGS) entry which is preliminary data.</text>
</comment>
<name>A0A743SQB7_SALER</name>
<reference evidence="1" key="1">
    <citation type="journal article" date="2018" name="Genome Biol.">
        <title>SKESA: strategic k-mer extension for scrupulous assemblies.</title>
        <authorList>
            <person name="Souvorov A."/>
            <person name="Agarwala R."/>
            <person name="Lipman D.J."/>
        </authorList>
    </citation>
    <scope>NUCLEOTIDE SEQUENCE</scope>
    <source>
        <strain evidence="1">MA.CK_00/00001968</strain>
    </source>
</reference>
<sequence length="101" mass="11684">MKYKTSLPAPLIVTYDNLFYNYHKDKLILLRAAYKQALEIYECGHLKQAQLSFLFILMECKTFLVSVEPLSAFYNKTALLIIDVKKSASECEKLLREIACL</sequence>
<proteinExistence type="predicted"/>
<accession>A0A743SQB7</accession>
<dbReference type="EMBL" id="DAAUQX010000169">
    <property type="protein sequence ID" value="HAF2131419.1"/>
    <property type="molecule type" value="Genomic_DNA"/>
</dbReference>
<evidence type="ECO:0000313" key="1">
    <source>
        <dbReference type="EMBL" id="HAF2131419.1"/>
    </source>
</evidence>
<gene>
    <name evidence="1" type="ORF">G9F27_005803</name>
</gene>
<protein>
    <submittedName>
        <fullName evidence="1">Uncharacterized protein</fullName>
    </submittedName>
</protein>